<organism evidence="7 8">
    <name type="scientific">Amycolatopsis rhabdoformis</name>
    <dbReference type="NCBI Taxonomy" id="1448059"/>
    <lineage>
        <taxon>Bacteria</taxon>
        <taxon>Bacillati</taxon>
        <taxon>Actinomycetota</taxon>
        <taxon>Actinomycetes</taxon>
        <taxon>Pseudonocardiales</taxon>
        <taxon>Pseudonocardiaceae</taxon>
        <taxon>Amycolatopsis</taxon>
    </lineage>
</organism>
<keyword evidence="5" id="KW-0676">Redox-active center</keyword>
<keyword evidence="4" id="KW-1015">Disulfide bond</keyword>
<dbReference type="Pfam" id="PF13462">
    <property type="entry name" value="Thioredoxin_4"/>
    <property type="match status" value="1"/>
</dbReference>
<evidence type="ECO:0000256" key="2">
    <source>
        <dbReference type="ARBA" id="ARBA00022729"/>
    </source>
</evidence>
<keyword evidence="8" id="KW-1185">Reference proteome</keyword>
<keyword evidence="3" id="KW-0560">Oxidoreductase</keyword>
<evidence type="ECO:0000256" key="5">
    <source>
        <dbReference type="ARBA" id="ARBA00023284"/>
    </source>
</evidence>
<evidence type="ECO:0000313" key="8">
    <source>
        <dbReference type="Proteomes" id="UP001330812"/>
    </source>
</evidence>
<proteinExistence type="inferred from homology"/>
<dbReference type="Proteomes" id="UP001330812">
    <property type="component" value="Chromosome"/>
</dbReference>
<dbReference type="RefSeq" id="WP_326835188.1">
    <property type="nucleotide sequence ID" value="NZ_CP142149.1"/>
</dbReference>
<name>A0ABZ1IF58_9PSEU</name>
<dbReference type="PANTHER" id="PTHR13887:SF14">
    <property type="entry name" value="DISULFIDE BOND FORMATION PROTEIN D"/>
    <property type="match status" value="1"/>
</dbReference>
<dbReference type="EMBL" id="CP142149">
    <property type="protein sequence ID" value="WSE32381.1"/>
    <property type="molecule type" value="Genomic_DNA"/>
</dbReference>
<dbReference type="SUPFAM" id="SSF52833">
    <property type="entry name" value="Thioredoxin-like"/>
    <property type="match status" value="1"/>
</dbReference>
<protein>
    <submittedName>
        <fullName evidence="7">Thioredoxin domain-containing protein</fullName>
    </submittedName>
</protein>
<comment type="similarity">
    <text evidence="1">Belongs to the thioredoxin family. DsbA subfamily.</text>
</comment>
<dbReference type="InterPro" id="IPR013766">
    <property type="entry name" value="Thioredoxin_domain"/>
</dbReference>
<gene>
    <name evidence="7" type="ORF">VSH64_09725</name>
</gene>
<dbReference type="InterPro" id="IPR036249">
    <property type="entry name" value="Thioredoxin-like_sf"/>
</dbReference>
<evidence type="ECO:0000256" key="3">
    <source>
        <dbReference type="ARBA" id="ARBA00023002"/>
    </source>
</evidence>
<dbReference type="InterPro" id="IPR012336">
    <property type="entry name" value="Thioredoxin-like_fold"/>
</dbReference>
<sequence length="167" mass="18445">MTTRSEFDLDRHVYGDPSAPVTVVEYGDFECPYCAAAAPELRKLIDRSEGSIRLVFRHFPIFTIHPYALTAALAAEASGELFWKMHDLLLTHQSQLTDVHLRAYAARIGAGDVTGEAVQRFRPAVVADYTSGAELDVRGTPTLFIDGRAYLGRVSYPALRSAVRMPS</sequence>
<feature type="domain" description="Thioredoxin" evidence="6">
    <location>
        <begin position="1"/>
        <end position="167"/>
    </location>
</feature>
<evidence type="ECO:0000313" key="7">
    <source>
        <dbReference type="EMBL" id="WSE32381.1"/>
    </source>
</evidence>
<reference evidence="7 8" key="1">
    <citation type="journal article" date="2015" name="Int. J. Syst. Evol. Microbiol.">
        <title>Amycolatopsis rhabdoformis sp. nov., an actinomycete isolated from a tropical forest soil.</title>
        <authorList>
            <person name="Souza W.R."/>
            <person name="Silva R.E."/>
            <person name="Goodfellow M."/>
            <person name="Busarakam K."/>
            <person name="Figueiro F.S."/>
            <person name="Ferreira D."/>
            <person name="Rodrigues-Filho E."/>
            <person name="Moraes L.A.B."/>
            <person name="Zucchi T.D."/>
        </authorList>
    </citation>
    <scope>NUCLEOTIDE SEQUENCE [LARGE SCALE GENOMIC DNA]</scope>
    <source>
        <strain evidence="7 8">NCIMB 14900</strain>
    </source>
</reference>
<dbReference type="Gene3D" id="3.40.30.10">
    <property type="entry name" value="Glutaredoxin"/>
    <property type="match status" value="1"/>
</dbReference>
<dbReference type="PANTHER" id="PTHR13887">
    <property type="entry name" value="GLUTATHIONE S-TRANSFERASE KAPPA"/>
    <property type="match status" value="1"/>
</dbReference>
<evidence type="ECO:0000256" key="4">
    <source>
        <dbReference type="ARBA" id="ARBA00023157"/>
    </source>
</evidence>
<evidence type="ECO:0000259" key="6">
    <source>
        <dbReference type="PROSITE" id="PS51352"/>
    </source>
</evidence>
<evidence type="ECO:0000256" key="1">
    <source>
        <dbReference type="ARBA" id="ARBA00005791"/>
    </source>
</evidence>
<accession>A0ABZ1IF58</accession>
<keyword evidence="2" id="KW-0732">Signal</keyword>
<dbReference type="PROSITE" id="PS51352">
    <property type="entry name" value="THIOREDOXIN_2"/>
    <property type="match status" value="1"/>
</dbReference>